<dbReference type="PANTHER" id="PTHR43859">
    <property type="entry name" value="ACYL-ACTIVATING ENZYME"/>
    <property type="match status" value="1"/>
</dbReference>
<evidence type="ECO:0000313" key="7">
    <source>
        <dbReference type="Proteomes" id="UP001551675"/>
    </source>
</evidence>
<dbReference type="PANTHER" id="PTHR43859:SF4">
    <property type="entry name" value="BUTANOATE--COA LIGASE AAE1-RELATED"/>
    <property type="match status" value="1"/>
</dbReference>
<accession>A0ABV3GC60</accession>
<dbReference type="Gene3D" id="3.40.50.980">
    <property type="match status" value="1"/>
</dbReference>
<dbReference type="InterPro" id="IPR000873">
    <property type="entry name" value="AMP-dep_synth/lig_dom"/>
</dbReference>
<protein>
    <submittedName>
        <fullName evidence="6">AMP-binding protein</fullName>
    </submittedName>
</protein>
<dbReference type="Gene3D" id="3.30.300.30">
    <property type="match status" value="1"/>
</dbReference>
<dbReference type="RefSeq" id="WP_061259647.1">
    <property type="nucleotide sequence ID" value="NZ_JBFALK010000005.1"/>
</dbReference>
<evidence type="ECO:0000256" key="4">
    <source>
        <dbReference type="ARBA" id="ARBA00023098"/>
    </source>
</evidence>
<feature type="domain" description="AMP-dependent synthetase/ligase" evidence="5">
    <location>
        <begin position="1"/>
        <end position="148"/>
    </location>
</feature>
<comment type="similarity">
    <text evidence="1">Belongs to the ATP-dependent AMP-binding enzyme family.</text>
</comment>
<dbReference type="InterPro" id="IPR045851">
    <property type="entry name" value="AMP-bd_C_sf"/>
</dbReference>
<keyword evidence="4" id="KW-0443">Lipid metabolism</keyword>
<keyword evidence="3" id="KW-0276">Fatty acid metabolism</keyword>
<proteinExistence type="inferred from homology"/>
<organism evidence="6 7">
    <name type="scientific">Microtetraspora glauca</name>
    <dbReference type="NCBI Taxonomy" id="1996"/>
    <lineage>
        <taxon>Bacteria</taxon>
        <taxon>Bacillati</taxon>
        <taxon>Actinomycetota</taxon>
        <taxon>Actinomycetes</taxon>
        <taxon>Streptosporangiales</taxon>
        <taxon>Streptosporangiaceae</taxon>
        <taxon>Microtetraspora</taxon>
    </lineage>
</organism>
<dbReference type="SUPFAM" id="SSF56801">
    <property type="entry name" value="Acetyl-CoA synthetase-like"/>
    <property type="match status" value="1"/>
</dbReference>
<reference evidence="6 7" key="1">
    <citation type="submission" date="2024-06" db="EMBL/GenBank/DDBJ databases">
        <title>The Natural Products Discovery Center: Release of the First 8490 Sequenced Strains for Exploring Actinobacteria Biosynthetic Diversity.</title>
        <authorList>
            <person name="Kalkreuter E."/>
            <person name="Kautsar S.A."/>
            <person name="Yang D."/>
            <person name="Bader C.D."/>
            <person name="Teijaro C.N."/>
            <person name="Fluegel L."/>
            <person name="Davis C.M."/>
            <person name="Simpson J.R."/>
            <person name="Lauterbach L."/>
            <person name="Steele A.D."/>
            <person name="Gui C."/>
            <person name="Meng S."/>
            <person name="Li G."/>
            <person name="Viehrig K."/>
            <person name="Ye F."/>
            <person name="Su P."/>
            <person name="Kiefer A.F."/>
            <person name="Nichols A."/>
            <person name="Cepeda A.J."/>
            <person name="Yan W."/>
            <person name="Fan B."/>
            <person name="Jiang Y."/>
            <person name="Adhikari A."/>
            <person name="Zheng C.-J."/>
            <person name="Schuster L."/>
            <person name="Cowan T.M."/>
            <person name="Smanski M.J."/>
            <person name="Chevrette M.G."/>
            <person name="De Carvalho L.P.S."/>
            <person name="Shen B."/>
        </authorList>
    </citation>
    <scope>NUCLEOTIDE SEQUENCE [LARGE SCALE GENOMIC DNA]</scope>
    <source>
        <strain evidence="6 7">NPDC050100</strain>
    </source>
</reference>
<dbReference type="Pfam" id="PF00501">
    <property type="entry name" value="AMP-binding"/>
    <property type="match status" value="1"/>
</dbReference>
<name>A0ABV3GC60_MICGL</name>
<keyword evidence="2" id="KW-0436">Ligase</keyword>
<evidence type="ECO:0000256" key="3">
    <source>
        <dbReference type="ARBA" id="ARBA00022832"/>
    </source>
</evidence>
<sequence length="218" mass="24095">MFHYNGWCTAWAMTAIGGRHVCLPAVDGETMWRLIDDEGVTHLNATPTGLVTMVNAGRAHPLGRPLVATTAGAPPSPTIIAQMERLGARVVHVYGLTETYGPYSVCEPQDGWPDLDPDERARLRARQGVGMVQTDGLRVVDERMRDVGERPKAFVVLRDGRDATGPELIEHVRARLARYKAPDAVEFVAELPKTSTGKIQKFQLKDKEWAGRDRRITG</sequence>
<evidence type="ECO:0000313" key="6">
    <source>
        <dbReference type="EMBL" id="MEV0969215.1"/>
    </source>
</evidence>
<evidence type="ECO:0000259" key="5">
    <source>
        <dbReference type="Pfam" id="PF00501"/>
    </source>
</evidence>
<comment type="caution">
    <text evidence="6">The sequence shown here is derived from an EMBL/GenBank/DDBJ whole genome shotgun (WGS) entry which is preliminary data.</text>
</comment>
<gene>
    <name evidence="6" type="ORF">AB0I59_11315</name>
</gene>
<keyword evidence="7" id="KW-1185">Reference proteome</keyword>
<evidence type="ECO:0000256" key="1">
    <source>
        <dbReference type="ARBA" id="ARBA00006432"/>
    </source>
</evidence>
<dbReference type="EMBL" id="JBFALK010000005">
    <property type="protein sequence ID" value="MEV0969215.1"/>
    <property type="molecule type" value="Genomic_DNA"/>
</dbReference>
<evidence type="ECO:0000256" key="2">
    <source>
        <dbReference type="ARBA" id="ARBA00022598"/>
    </source>
</evidence>
<dbReference type="Proteomes" id="UP001551675">
    <property type="component" value="Unassembled WGS sequence"/>
</dbReference>